<name>A0A3N0GQS1_9ACTN</name>
<reference evidence="2 3" key="1">
    <citation type="submission" date="2018-11" db="EMBL/GenBank/DDBJ databases">
        <authorList>
            <person name="Li F."/>
        </authorList>
    </citation>
    <scope>NUCLEOTIDE SEQUENCE [LARGE SCALE GENOMIC DNA]</scope>
    <source>
        <strain evidence="2 3">Gsoil 818</strain>
    </source>
</reference>
<dbReference type="GO" id="GO:0006935">
    <property type="term" value="P:chemotaxis"/>
    <property type="evidence" value="ECO:0007669"/>
    <property type="project" value="InterPro"/>
</dbReference>
<comment type="caution">
    <text evidence="2">The sequence shown here is derived from an EMBL/GenBank/DDBJ whole genome shotgun (WGS) entry which is preliminary data.</text>
</comment>
<feature type="domain" description="CheW-like" evidence="1">
    <location>
        <begin position="2"/>
        <end position="142"/>
    </location>
</feature>
<proteinExistence type="predicted"/>
<evidence type="ECO:0000313" key="2">
    <source>
        <dbReference type="EMBL" id="RNM14536.1"/>
    </source>
</evidence>
<evidence type="ECO:0000259" key="1">
    <source>
        <dbReference type="PROSITE" id="PS50851"/>
    </source>
</evidence>
<gene>
    <name evidence="2" type="ORF">EFL26_10615</name>
</gene>
<dbReference type="InterPro" id="IPR002545">
    <property type="entry name" value="CheW-lke_dom"/>
</dbReference>
<dbReference type="EMBL" id="RJSF01000039">
    <property type="protein sequence ID" value="RNM14536.1"/>
    <property type="molecule type" value="Genomic_DNA"/>
</dbReference>
<sequence length="143" mass="15138">MAEKFCTFLLDGHLFGVPVENVQEVLRSQRVTAVPLAPAEIRGLLNLRGQIVTTIDLRTRLGLPPNDDESSAVNVVVRTVDGAVSLVVDRIGHVLEPPAASFEPAPDTVPAAVRALVEQVCKLDDGLLLVLDTERAAGVVAAA</sequence>
<dbReference type="OrthoDB" id="9790406at2"/>
<dbReference type="RefSeq" id="WP_123222875.1">
    <property type="nucleotide sequence ID" value="NZ_RJSF01000039.1"/>
</dbReference>
<dbReference type="SUPFAM" id="SSF50341">
    <property type="entry name" value="CheW-like"/>
    <property type="match status" value="1"/>
</dbReference>
<dbReference type="PANTHER" id="PTHR22617">
    <property type="entry name" value="CHEMOTAXIS SENSOR HISTIDINE KINASE-RELATED"/>
    <property type="match status" value="1"/>
</dbReference>
<dbReference type="Gene3D" id="2.30.30.40">
    <property type="entry name" value="SH3 Domains"/>
    <property type="match status" value="1"/>
</dbReference>
<accession>A0A3N0GQS1</accession>
<dbReference type="InterPro" id="IPR039315">
    <property type="entry name" value="CheW"/>
</dbReference>
<dbReference type="InterPro" id="IPR036061">
    <property type="entry name" value="CheW-like_dom_sf"/>
</dbReference>
<dbReference type="Pfam" id="PF01584">
    <property type="entry name" value="CheW"/>
    <property type="match status" value="1"/>
</dbReference>
<protein>
    <submittedName>
        <fullName evidence="2">Chemotaxis protein CheW</fullName>
    </submittedName>
</protein>
<dbReference type="SMART" id="SM00260">
    <property type="entry name" value="CheW"/>
    <property type="match status" value="1"/>
</dbReference>
<dbReference type="PANTHER" id="PTHR22617:SF23">
    <property type="entry name" value="CHEMOTAXIS PROTEIN CHEW"/>
    <property type="match status" value="1"/>
</dbReference>
<evidence type="ECO:0000313" key="3">
    <source>
        <dbReference type="Proteomes" id="UP000279994"/>
    </source>
</evidence>
<dbReference type="GO" id="GO:0005829">
    <property type="term" value="C:cytosol"/>
    <property type="evidence" value="ECO:0007669"/>
    <property type="project" value="TreeGrafter"/>
</dbReference>
<organism evidence="2 3">
    <name type="scientific">Nocardioides pocheonensis</name>
    <dbReference type="NCBI Taxonomy" id="661485"/>
    <lineage>
        <taxon>Bacteria</taxon>
        <taxon>Bacillati</taxon>
        <taxon>Actinomycetota</taxon>
        <taxon>Actinomycetes</taxon>
        <taxon>Propionibacteriales</taxon>
        <taxon>Nocardioidaceae</taxon>
        <taxon>Nocardioides</taxon>
    </lineage>
</organism>
<dbReference type="AlphaFoldDB" id="A0A3N0GQS1"/>
<dbReference type="Proteomes" id="UP000279994">
    <property type="component" value="Unassembled WGS sequence"/>
</dbReference>
<keyword evidence="3" id="KW-1185">Reference proteome</keyword>
<dbReference type="PROSITE" id="PS50851">
    <property type="entry name" value="CHEW"/>
    <property type="match status" value="1"/>
</dbReference>
<dbReference type="Gene3D" id="2.40.50.180">
    <property type="entry name" value="CheA-289, Domain 4"/>
    <property type="match status" value="1"/>
</dbReference>
<dbReference type="GO" id="GO:0007165">
    <property type="term" value="P:signal transduction"/>
    <property type="evidence" value="ECO:0007669"/>
    <property type="project" value="InterPro"/>
</dbReference>